<dbReference type="Gene3D" id="3.10.100.10">
    <property type="entry name" value="Mannose-Binding Protein A, subunit A"/>
    <property type="match status" value="1"/>
</dbReference>
<reference evidence="4" key="1">
    <citation type="submission" date="2023-11" db="EMBL/GenBank/DDBJ databases">
        <title>Genome assemblies of two species of porcelain crab, Petrolisthes cinctipes and Petrolisthes manimaculis (Anomura: Porcellanidae).</title>
        <authorList>
            <person name="Angst P."/>
        </authorList>
    </citation>
    <scope>NUCLEOTIDE SEQUENCE</scope>
    <source>
        <strain evidence="4">PB745_02</strain>
        <tissue evidence="4">Gill</tissue>
    </source>
</reference>
<feature type="signal peptide" evidence="2">
    <location>
        <begin position="1"/>
        <end position="20"/>
    </location>
</feature>
<organism evidence="4 5">
    <name type="scientific">Petrolisthes manimaculis</name>
    <dbReference type="NCBI Taxonomy" id="1843537"/>
    <lineage>
        <taxon>Eukaryota</taxon>
        <taxon>Metazoa</taxon>
        <taxon>Ecdysozoa</taxon>
        <taxon>Arthropoda</taxon>
        <taxon>Crustacea</taxon>
        <taxon>Multicrustacea</taxon>
        <taxon>Malacostraca</taxon>
        <taxon>Eumalacostraca</taxon>
        <taxon>Eucarida</taxon>
        <taxon>Decapoda</taxon>
        <taxon>Pleocyemata</taxon>
        <taxon>Anomura</taxon>
        <taxon>Galatheoidea</taxon>
        <taxon>Porcellanidae</taxon>
        <taxon>Petrolisthes</taxon>
    </lineage>
</organism>
<dbReference type="EMBL" id="JAWZYT010002033">
    <property type="protein sequence ID" value="KAK4307133.1"/>
    <property type="molecule type" value="Genomic_DNA"/>
</dbReference>
<dbReference type="PANTHER" id="PTHR22801">
    <property type="entry name" value="LITHOSTATHINE"/>
    <property type="match status" value="1"/>
</dbReference>
<evidence type="ECO:0000256" key="2">
    <source>
        <dbReference type="SAM" id="SignalP"/>
    </source>
</evidence>
<dbReference type="Proteomes" id="UP001292094">
    <property type="component" value="Unassembled WGS sequence"/>
</dbReference>
<feature type="coiled-coil region" evidence="1">
    <location>
        <begin position="66"/>
        <end position="93"/>
    </location>
</feature>
<dbReference type="InterPro" id="IPR016186">
    <property type="entry name" value="C-type_lectin-like/link_sf"/>
</dbReference>
<keyword evidence="2" id="KW-0732">Signal</keyword>
<keyword evidence="5" id="KW-1185">Reference proteome</keyword>
<evidence type="ECO:0000313" key="4">
    <source>
        <dbReference type="EMBL" id="KAK4307133.1"/>
    </source>
</evidence>
<feature type="domain" description="C-type lectin" evidence="3">
    <location>
        <begin position="109"/>
        <end position="237"/>
    </location>
</feature>
<dbReference type="InterPro" id="IPR016187">
    <property type="entry name" value="CTDL_fold"/>
</dbReference>
<keyword evidence="1" id="KW-0175">Coiled coil</keyword>
<evidence type="ECO:0000259" key="3">
    <source>
        <dbReference type="PROSITE" id="PS50041"/>
    </source>
</evidence>
<dbReference type="PANTHER" id="PTHR22801:SF63">
    <property type="entry name" value="C-TYPE LECTIN DOMAIN-CONTAINING PROTEIN"/>
    <property type="match status" value="1"/>
</dbReference>
<accession>A0AAE1PFI0</accession>
<dbReference type="AlphaFoldDB" id="A0AAE1PFI0"/>
<dbReference type="InterPro" id="IPR050801">
    <property type="entry name" value="Ca-Dep_Lectins_ImmuneDev"/>
</dbReference>
<dbReference type="InterPro" id="IPR001304">
    <property type="entry name" value="C-type_lectin-like"/>
</dbReference>
<dbReference type="SMART" id="SM00034">
    <property type="entry name" value="CLECT"/>
    <property type="match status" value="1"/>
</dbReference>
<name>A0AAE1PFI0_9EUCA</name>
<evidence type="ECO:0000256" key="1">
    <source>
        <dbReference type="SAM" id="Coils"/>
    </source>
</evidence>
<comment type="caution">
    <text evidence="4">The sequence shown here is derived from an EMBL/GenBank/DDBJ whole genome shotgun (WGS) entry which is preliminary data.</text>
</comment>
<proteinExistence type="predicted"/>
<sequence length="238" mass="27613">MISSLKVALLILGLLCPCSADITPRHVSNREVNELEENLAVNQLAILHLLNKDLSESNYERISPMESEIQEELRDLRLRLREVVEEFTTLTEDLITLKNFVYVGKFFHHEGKDFYVNKEQKMSWTDSRQWCQDRGGDLAQPTGDLITFKQQVHQFILPYTVWVGHEGVWMGGSDITSEGQWFWLSGTQLPNNFPWDGIQPDNTGGIEDCLEIFYKRDGTTDFYNDQVCTYRSYFVCEL</sequence>
<gene>
    <name evidence="4" type="ORF">Pmani_021092</name>
</gene>
<dbReference type="PROSITE" id="PS50041">
    <property type="entry name" value="C_TYPE_LECTIN_2"/>
    <property type="match status" value="1"/>
</dbReference>
<dbReference type="SUPFAM" id="SSF56436">
    <property type="entry name" value="C-type lectin-like"/>
    <property type="match status" value="1"/>
</dbReference>
<evidence type="ECO:0000313" key="5">
    <source>
        <dbReference type="Proteomes" id="UP001292094"/>
    </source>
</evidence>
<dbReference type="CDD" id="cd00037">
    <property type="entry name" value="CLECT"/>
    <property type="match status" value="1"/>
</dbReference>
<protein>
    <recommendedName>
        <fullName evidence="3">C-type lectin domain-containing protein</fullName>
    </recommendedName>
</protein>
<feature type="chain" id="PRO_5041913025" description="C-type lectin domain-containing protein" evidence="2">
    <location>
        <begin position="21"/>
        <end position="238"/>
    </location>
</feature>
<dbReference type="Pfam" id="PF00059">
    <property type="entry name" value="Lectin_C"/>
    <property type="match status" value="1"/>
</dbReference>